<feature type="compositionally biased region" description="Polar residues" evidence="2">
    <location>
        <begin position="31"/>
        <end position="40"/>
    </location>
</feature>
<dbReference type="AlphaFoldDB" id="A0A8S1DZJ9"/>
<feature type="compositionally biased region" description="Acidic residues" evidence="2">
    <location>
        <begin position="15"/>
        <end position="25"/>
    </location>
</feature>
<dbReference type="GO" id="GO:0008270">
    <property type="term" value="F:zinc ion binding"/>
    <property type="evidence" value="ECO:0007669"/>
    <property type="project" value="UniProtKB-KW"/>
</dbReference>
<keyword evidence="1" id="KW-0479">Metal-binding</keyword>
<evidence type="ECO:0000259" key="3">
    <source>
        <dbReference type="PROSITE" id="PS50157"/>
    </source>
</evidence>
<name>A0A8S1DZJ9_9INSE</name>
<feature type="compositionally biased region" description="Basic and acidic residues" evidence="2">
    <location>
        <begin position="62"/>
        <end position="76"/>
    </location>
</feature>
<dbReference type="Gene3D" id="3.30.160.60">
    <property type="entry name" value="Classic Zinc Finger"/>
    <property type="match status" value="1"/>
</dbReference>
<dbReference type="EMBL" id="CADEPI010000623">
    <property type="protein sequence ID" value="CAB3387790.1"/>
    <property type="molecule type" value="Genomic_DNA"/>
</dbReference>
<reference evidence="4 5" key="1">
    <citation type="submission" date="2020-04" db="EMBL/GenBank/DDBJ databases">
        <authorList>
            <person name="Alioto T."/>
            <person name="Alioto T."/>
            <person name="Gomez Garrido J."/>
        </authorList>
    </citation>
    <scope>NUCLEOTIDE SEQUENCE [LARGE SCALE GENOMIC DNA]</scope>
</reference>
<evidence type="ECO:0000256" key="1">
    <source>
        <dbReference type="PROSITE-ProRule" id="PRU00042"/>
    </source>
</evidence>
<evidence type="ECO:0000313" key="5">
    <source>
        <dbReference type="Proteomes" id="UP000494165"/>
    </source>
</evidence>
<sequence length="328" mass="37246">MGRKKGIPRKITTLDTDDQSSDSEVEEVRQIQETTASQPCDSPIDLTIPTGQTKSLRNVPDVSKESKSRQDGRSAREISSIFEETQTPKIPRMEDYGDEIGHLSAKTAHLPRRYLHGPSSGSNQSLNDDGLAQVTENIIQDQGAGSILYLQKPARPQSLQLGPRYPPSTSSPLVSQSVAGHVAIFGGESNRSEKKHQCSYCQEKRYQSTKSLRNHFKKEHSQLKFCNVYPCGREFDTDEKLREHKRKNHTQEEIDKLTLEDGNTFCPFCEKLMNVHGIFRHLENCIFRPEGQEDVWVCDIHSVNFYFGSAEKKAQHDEKVHKNHYGFT</sequence>
<feature type="domain" description="C2H2-type" evidence="3">
    <location>
        <begin position="224"/>
        <end position="254"/>
    </location>
</feature>
<dbReference type="PROSITE" id="PS50157">
    <property type="entry name" value="ZINC_FINGER_C2H2_2"/>
    <property type="match status" value="1"/>
</dbReference>
<keyword evidence="5" id="KW-1185">Reference proteome</keyword>
<gene>
    <name evidence="4" type="ORF">CLODIP_2_CD07103</name>
</gene>
<feature type="region of interest" description="Disordered" evidence="2">
    <location>
        <begin position="1"/>
        <end position="86"/>
    </location>
</feature>
<protein>
    <recommendedName>
        <fullName evidence="3">C2H2-type domain-containing protein</fullName>
    </recommendedName>
</protein>
<comment type="caution">
    <text evidence="4">The sequence shown here is derived from an EMBL/GenBank/DDBJ whole genome shotgun (WGS) entry which is preliminary data.</text>
</comment>
<accession>A0A8S1DZJ9</accession>
<dbReference type="InterPro" id="IPR013087">
    <property type="entry name" value="Znf_C2H2_type"/>
</dbReference>
<proteinExistence type="predicted"/>
<evidence type="ECO:0000313" key="4">
    <source>
        <dbReference type="EMBL" id="CAB3387790.1"/>
    </source>
</evidence>
<dbReference type="Proteomes" id="UP000494165">
    <property type="component" value="Unassembled WGS sequence"/>
</dbReference>
<evidence type="ECO:0000256" key="2">
    <source>
        <dbReference type="SAM" id="MobiDB-lite"/>
    </source>
</evidence>
<organism evidence="4 5">
    <name type="scientific">Cloeon dipterum</name>
    <dbReference type="NCBI Taxonomy" id="197152"/>
    <lineage>
        <taxon>Eukaryota</taxon>
        <taxon>Metazoa</taxon>
        <taxon>Ecdysozoa</taxon>
        <taxon>Arthropoda</taxon>
        <taxon>Hexapoda</taxon>
        <taxon>Insecta</taxon>
        <taxon>Pterygota</taxon>
        <taxon>Palaeoptera</taxon>
        <taxon>Ephemeroptera</taxon>
        <taxon>Pisciforma</taxon>
        <taxon>Baetidae</taxon>
        <taxon>Cloeon</taxon>
    </lineage>
</organism>
<dbReference type="PROSITE" id="PS00028">
    <property type="entry name" value="ZINC_FINGER_C2H2_1"/>
    <property type="match status" value="1"/>
</dbReference>
<dbReference type="SMART" id="SM00355">
    <property type="entry name" value="ZnF_C2H2"/>
    <property type="match status" value="2"/>
</dbReference>
<keyword evidence="1" id="KW-0862">Zinc</keyword>
<keyword evidence="1" id="KW-0863">Zinc-finger</keyword>